<accession>A0A1Y2DQ35</accession>
<protein>
    <submittedName>
        <fullName evidence="1">Uncharacterized protein</fullName>
    </submittedName>
</protein>
<dbReference type="RefSeq" id="XP_040713478.1">
    <property type="nucleotide sequence ID" value="XM_040856399.1"/>
</dbReference>
<evidence type="ECO:0000313" key="1">
    <source>
        <dbReference type="EMBL" id="ORY61401.1"/>
    </source>
</evidence>
<dbReference type="EMBL" id="MCFJ01000010">
    <property type="protein sequence ID" value="ORY61401.1"/>
    <property type="molecule type" value="Genomic_DNA"/>
</dbReference>
<reference evidence="1 2" key="1">
    <citation type="submission" date="2016-07" db="EMBL/GenBank/DDBJ databases">
        <title>Pervasive Adenine N6-methylation of Active Genes in Fungi.</title>
        <authorList>
            <consortium name="DOE Joint Genome Institute"/>
            <person name="Mondo S.J."/>
            <person name="Dannebaum R.O."/>
            <person name="Kuo R.C."/>
            <person name="Labutti K."/>
            <person name="Haridas S."/>
            <person name="Kuo A."/>
            <person name="Salamov A."/>
            <person name="Ahrendt S.R."/>
            <person name="Lipzen A."/>
            <person name="Sullivan W."/>
            <person name="Andreopoulos W.B."/>
            <person name="Clum A."/>
            <person name="Lindquist E."/>
            <person name="Daum C."/>
            <person name="Ramamoorthy G.K."/>
            <person name="Gryganskyi A."/>
            <person name="Culley D."/>
            <person name="Magnuson J.K."/>
            <person name="James T.Y."/>
            <person name="O'Malley M.A."/>
            <person name="Stajich J.E."/>
            <person name="Spatafora J.W."/>
            <person name="Visel A."/>
            <person name="Grigoriev I.V."/>
        </authorList>
    </citation>
    <scope>NUCLEOTIDE SEQUENCE [LARGE SCALE GENOMIC DNA]</scope>
    <source>
        <strain evidence="1 2">CBS 129021</strain>
    </source>
</reference>
<dbReference type="InParanoid" id="A0A1Y2DQ35"/>
<dbReference type="GeneID" id="63772611"/>
<proteinExistence type="predicted"/>
<comment type="caution">
    <text evidence="1">The sequence shown here is derived from an EMBL/GenBank/DDBJ whole genome shotgun (WGS) entry which is preliminary data.</text>
</comment>
<dbReference type="AlphaFoldDB" id="A0A1Y2DQ35"/>
<dbReference type="OrthoDB" id="2142213at2759"/>
<evidence type="ECO:0000313" key="2">
    <source>
        <dbReference type="Proteomes" id="UP000193689"/>
    </source>
</evidence>
<gene>
    <name evidence="1" type="ORF">BCR38DRAFT_348108</name>
</gene>
<organism evidence="1 2">
    <name type="scientific">Pseudomassariella vexata</name>
    <dbReference type="NCBI Taxonomy" id="1141098"/>
    <lineage>
        <taxon>Eukaryota</taxon>
        <taxon>Fungi</taxon>
        <taxon>Dikarya</taxon>
        <taxon>Ascomycota</taxon>
        <taxon>Pezizomycotina</taxon>
        <taxon>Sordariomycetes</taxon>
        <taxon>Xylariomycetidae</taxon>
        <taxon>Amphisphaeriales</taxon>
        <taxon>Pseudomassariaceae</taxon>
        <taxon>Pseudomassariella</taxon>
    </lineage>
</organism>
<feature type="non-terminal residue" evidence="1">
    <location>
        <position position="1"/>
    </location>
</feature>
<dbReference type="STRING" id="1141098.A0A1Y2DQ35"/>
<dbReference type="Proteomes" id="UP000193689">
    <property type="component" value="Unassembled WGS sequence"/>
</dbReference>
<name>A0A1Y2DQ35_9PEZI</name>
<sequence length="77" mass="9124">GWIPEDCKKRTESYNYLHFEIDVYNVTYTDCDNPWILCRHKKSTTSKDHMINIFGSMPLGMREYARHILAMPDITPD</sequence>
<keyword evidence="2" id="KW-1185">Reference proteome</keyword>